<evidence type="ECO:0000313" key="1">
    <source>
        <dbReference type="EMBL" id="KAK7344510.1"/>
    </source>
</evidence>
<dbReference type="Proteomes" id="UP001367508">
    <property type="component" value="Unassembled WGS sequence"/>
</dbReference>
<evidence type="ECO:0000313" key="2">
    <source>
        <dbReference type="Proteomes" id="UP001367508"/>
    </source>
</evidence>
<sequence>MRIAEIMRETYKNQGSKFSNLKIATNSRSYMCTNRSLRSPHTSTAASSLTVLFLKQTNIHSFFNSHNTKTKPPSFSH</sequence>
<organism evidence="1 2">
    <name type="scientific">Canavalia gladiata</name>
    <name type="common">Sword bean</name>
    <name type="synonym">Dolichos gladiatus</name>
    <dbReference type="NCBI Taxonomy" id="3824"/>
    <lineage>
        <taxon>Eukaryota</taxon>
        <taxon>Viridiplantae</taxon>
        <taxon>Streptophyta</taxon>
        <taxon>Embryophyta</taxon>
        <taxon>Tracheophyta</taxon>
        <taxon>Spermatophyta</taxon>
        <taxon>Magnoliopsida</taxon>
        <taxon>eudicotyledons</taxon>
        <taxon>Gunneridae</taxon>
        <taxon>Pentapetalae</taxon>
        <taxon>rosids</taxon>
        <taxon>fabids</taxon>
        <taxon>Fabales</taxon>
        <taxon>Fabaceae</taxon>
        <taxon>Papilionoideae</taxon>
        <taxon>50 kb inversion clade</taxon>
        <taxon>NPAAA clade</taxon>
        <taxon>indigoferoid/millettioid clade</taxon>
        <taxon>Phaseoleae</taxon>
        <taxon>Canavalia</taxon>
    </lineage>
</organism>
<comment type="caution">
    <text evidence="1">The sequence shown here is derived from an EMBL/GenBank/DDBJ whole genome shotgun (WGS) entry which is preliminary data.</text>
</comment>
<reference evidence="1 2" key="1">
    <citation type="submission" date="2024-01" db="EMBL/GenBank/DDBJ databases">
        <title>The genomes of 5 underutilized Papilionoideae crops provide insights into root nodulation and disease resistanc.</title>
        <authorList>
            <person name="Jiang F."/>
        </authorList>
    </citation>
    <scope>NUCLEOTIDE SEQUENCE [LARGE SCALE GENOMIC DNA]</scope>
    <source>
        <strain evidence="1">LVBAO_FW01</strain>
        <tissue evidence="1">Leaves</tissue>
    </source>
</reference>
<dbReference type="EMBL" id="JAYMYQ010000003">
    <property type="protein sequence ID" value="KAK7344510.1"/>
    <property type="molecule type" value="Genomic_DNA"/>
</dbReference>
<accession>A0AAN9QNL7</accession>
<gene>
    <name evidence="1" type="ORF">VNO77_14184</name>
</gene>
<keyword evidence="2" id="KW-1185">Reference proteome</keyword>
<proteinExistence type="predicted"/>
<dbReference type="AlphaFoldDB" id="A0AAN9QNL7"/>
<name>A0AAN9QNL7_CANGL</name>
<protein>
    <submittedName>
        <fullName evidence="1">Uncharacterized protein</fullName>
    </submittedName>
</protein>